<name>A0ABM0ZPU3_ECHTE</name>
<sequence length="259" mass="28712">MARPSSNMADFGNILTKTKHVVTLSGAGVGAERCRQLPEKWQARAWSPNPSRCGSSTRRSRRARLAGPRGQGWQVMAITRDINGPPRTKNLLESHGSIFNTQPRMTGVRLSSFIGKGAAEPESKGARISRWQEAGVEPCCGHTWGWEDTQVQLSWIRWTESPPCVTYASVVYPGSTWEVAVAHLLPTEATPATGRFGFQVRGPWGTTLPGALAPPDTERLFQLSRRGKNRWCPYPLGPKQRRKDPAGGERNMRRSQKIL</sequence>
<feature type="region of interest" description="Disordered" evidence="1">
    <location>
        <begin position="45"/>
        <end position="70"/>
    </location>
</feature>
<dbReference type="GeneID" id="101653118"/>
<evidence type="ECO:0000256" key="1">
    <source>
        <dbReference type="SAM" id="MobiDB-lite"/>
    </source>
</evidence>
<dbReference type="Proteomes" id="UP000694863">
    <property type="component" value="Unplaced"/>
</dbReference>
<accession>A0ABM0ZPU3</accession>
<protein>
    <submittedName>
        <fullName evidence="3">NAD-dependent protein deacylase sirtuin-5, mitochondrial-like</fullName>
    </submittedName>
</protein>
<evidence type="ECO:0000313" key="2">
    <source>
        <dbReference type="Proteomes" id="UP000694863"/>
    </source>
</evidence>
<gene>
    <name evidence="3" type="primary">LOC101653118</name>
</gene>
<dbReference type="RefSeq" id="XP_012859496.1">
    <property type="nucleotide sequence ID" value="XM_013004042.1"/>
</dbReference>
<feature type="region of interest" description="Disordered" evidence="1">
    <location>
        <begin position="234"/>
        <end position="259"/>
    </location>
</feature>
<proteinExistence type="predicted"/>
<reference evidence="3" key="1">
    <citation type="submission" date="2025-08" db="UniProtKB">
        <authorList>
            <consortium name="RefSeq"/>
        </authorList>
    </citation>
    <scope>IDENTIFICATION</scope>
</reference>
<organism evidence="2 3">
    <name type="scientific">Echinops telfairi</name>
    <name type="common">Lesser hedgehog tenrec</name>
    <dbReference type="NCBI Taxonomy" id="9371"/>
    <lineage>
        <taxon>Eukaryota</taxon>
        <taxon>Metazoa</taxon>
        <taxon>Chordata</taxon>
        <taxon>Craniata</taxon>
        <taxon>Vertebrata</taxon>
        <taxon>Euteleostomi</taxon>
        <taxon>Mammalia</taxon>
        <taxon>Eutheria</taxon>
        <taxon>Afrotheria</taxon>
        <taxon>Tenrecidae</taxon>
        <taxon>Tenrecinae</taxon>
        <taxon>Echinops</taxon>
    </lineage>
</organism>
<feature type="compositionally biased region" description="Basic and acidic residues" evidence="1">
    <location>
        <begin position="243"/>
        <end position="252"/>
    </location>
</feature>
<evidence type="ECO:0000313" key="3">
    <source>
        <dbReference type="RefSeq" id="XP_012859496.1"/>
    </source>
</evidence>
<keyword evidence="2" id="KW-1185">Reference proteome</keyword>